<comment type="caution">
    <text evidence="5">The sequence shown here is derived from an EMBL/GenBank/DDBJ whole genome shotgun (WGS) entry which is preliminary data.</text>
</comment>
<dbReference type="GO" id="GO:0016787">
    <property type="term" value="F:hydrolase activity"/>
    <property type="evidence" value="ECO:0007669"/>
    <property type="project" value="UniProtKB-KW"/>
</dbReference>
<evidence type="ECO:0000313" key="6">
    <source>
        <dbReference type="Proteomes" id="UP001596226"/>
    </source>
</evidence>
<evidence type="ECO:0000256" key="2">
    <source>
        <dbReference type="ARBA" id="ARBA00022797"/>
    </source>
</evidence>
<comment type="similarity">
    <text evidence="1">Belongs to the peptidase S33 family.</text>
</comment>
<evidence type="ECO:0000313" key="5">
    <source>
        <dbReference type="EMBL" id="MFC5923326.1"/>
    </source>
</evidence>
<keyword evidence="6" id="KW-1185">Reference proteome</keyword>
<protein>
    <submittedName>
        <fullName evidence="5">Epoxide hydrolase family protein</fullName>
        <ecNumber evidence="5">3.-.-.-</ecNumber>
    </submittedName>
</protein>
<dbReference type="PANTHER" id="PTHR21661:SF35">
    <property type="entry name" value="EPOXIDE HYDROLASE"/>
    <property type="match status" value="1"/>
</dbReference>
<dbReference type="Pfam" id="PF06441">
    <property type="entry name" value="EHN"/>
    <property type="match status" value="1"/>
</dbReference>
<dbReference type="PIRSF" id="PIRSF001112">
    <property type="entry name" value="Epoxide_hydrolase"/>
    <property type="match status" value="1"/>
</dbReference>
<sequence>MAGNSKADSLAPYKINVPQDVLDDLKSRLKNTRFFDDLDNETEYYGVSTAYLKPLVEYWADGFDWRAQEKRLNSYNQHKVEIDNAPVHFVYEHGKGPNPIPIIVLHGWPWPGEFSLPVVGPLTDPAKYGGDAADSFDVVVPNLPGFAWSTPLARGDLNYWKIADILHKLMTETLGYEKYAVAGSDYGALIASALGHKYADSIIAMQYGQDLPPGMFSNERFWDVTDGWHIPEDASPKLRAGMENFVTTYVSHVTAHMLDGSTITHGLNDSPIGMLAWLLQRWRKWSDKNANFDENFSRDFILTQATTFWVTQSIGTSIRMYRNAVRYPWVPSHDRQPTVEPPAGFTFLLGDAYPPGATTPEERIAAFENGPTYDTFNVDNVNVHQKGGHFVHYENPEGFASDVRNTFRKFR</sequence>
<proteinExistence type="inferred from homology"/>
<evidence type="ECO:0000259" key="4">
    <source>
        <dbReference type="Pfam" id="PF06441"/>
    </source>
</evidence>
<reference evidence="6" key="1">
    <citation type="journal article" date="2019" name="Int. J. Syst. Evol. Microbiol.">
        <title>The Global Catalogue of Microorganisms (GCM) 10K type strain sequencing project: providing services to taxonomists for standard genome sequencing and annotation.</title>
        <authorList>
            <consortium name="The Broad Institute Genomics Platform"/>
            <consortium name="The Broad Institute Genome Sequencing Center for Infectious Disease"/>
            <person name="Wu L."/>
            <person name="Ma J."/>
        </authorList>
    </citation>
    <scope>NUCLEOTIDE SEQUENCE [LARGE SCALE GENOMIC DNA]</scope>
    <source>
        <strain evidence="6">CGMCC 4.7144</strain>
    </source>
</reference>
<dbReference type="RefSeq" id="WP_377507826.1">
    <property type="nucleotide sequence ID" value="NZ_JBHSQS010000004.1"/>
</dbReference>
<evidence type="ECO:0000256" key="1">
    <source>
        <dbReference type="ARBA" id="ARBA00010088"/>
    </source>
</evidence>
<dbReference type="EC" id="3.-.-.-" evidence="5"/>
<accession>A0ABW1H3Q4</accession>
<organism evidence="5 6">
    <name type="scientific">Micromonospora vulcania</name>
    <dbReference type="NCBI Taxonomy" id="1441873"/>
    <lineage>
        <taxon>Bacteria</taxon>
        <taxon>Bacillati</taxon>
        <taxon>Actinomycetota</taxon>
        <taxon>Actinomycetes</taxon>
        <taxon>Micromonosporales</taxon>
        <taxon>Micromonosporaceae</taxon>
        <taxon>Micromonospora</taxon>
    </lineage>
</organism>
<keyword evidence="3 5" id="KW-0378">Hydrolase</keyword>
<dbReference type="Proteomes" id="UP001596226">
    <property type="component" value="Unassembled WGS sequence"/>
</dbReference>
<dbReference type="InterPro" id="IPR029058">
    <property type="entry name" value="AB_hydrolase_fold"/>
</dbReference>
<dbReference type="InterPro" id="IPR010497">
    <property type="entry name" value="Epoxide_hydro_N"/>
</dbReference>
<dbReference type="EMBL" id="JBHSQS010000004">
    <property type="protein sequence ID" value="MFC5923326.1"/>
    <property type="molecule type" value="Genomic_DNA"/>
</dbReference>
<keyword evidence="2" id="KW-0058">Aromatic hydrocarbons catabolism</keyword>
<feature type="domain" description="Epoxide hydrolase N-terminal" evidence="4">
    <location>
        <begin position="11"/>
        <end position="110"/>
    </location>
</feature>
<dbReference type="InterPro" id="IPR016292">
    <property type="entry name" value="Epoxide_hydrolase"/>
</dbReference>
<dbReference type="PANTHER" id="PTHR21661">
    <property type="entry name" value="EPOXIDE HYDROLASE 1-RELATED"/>
    <property type="match status" value="1"/>
</dbReference>
<name>A0ABW1H3Q4_9ACTN</name>
<dbReference type="SUPFAM" id="SSF53474">
    <property type="entry name" value="alpha/beta-Hydrolases"/>
    <property type="match status" value="1"/>
</dbReference>
<gene>
    <name evidence="5" type="ORF">ACFQGL_08220</name>
</gene>
<evidence type="ECO:0000256" key="3">
    <source>
        <dbReference type="ARBA" id="ARBA00022801"/>
    </source>
</evidence>
<dbReference type="Gene3D" id="3.40.50.1820">
    <property type="entry name" value="alpha/beta hydrolase"/>
    <property type="match status" value="1"/>
</dbReference>